<accession>A0A401IPR2</accession>
<sequence>MVVFELKLPGGLLHPKILNDGRNLICLQSNCVARKRHARSFHDKLYKELRFGDPYKIRRPKQSDTCKRNLAREVDRPDLGSFLMMQDEKAPESKCGVAFLFAQYNMGDGNYLYFPDKEYVEACKRKERKVREDRLEAFKECLRSISLSSHTLCRFDKILFPFKIGCFKAGGHWPDYLTAINNFSSEIPSNIKVYIVQKEDK</sequence>
<dbReference type="EMBL" id="BFCG01000005">
    <property type="protein sequence ID" value="GBG35608.1"/>
    <property type="molecule type" value="Genomic_DNA"/>
</dbReference>
<comment type="caution">
    <text evidence="1">The sequence shown here is derived from an EMBL/GenBank/DDBJ whole genome shotgun (WGS) entry which is preliminary data.</text>
</comment>
<organism evidence="1">
    <name type="scientific">Sesarmops intermedium nimavirus</name>
    <dbReference type="NCBI Taxonomy" id="2133796"/>
    <lineage>
        <taxon>Viruses</taxon>
        <taxon>Viruses incertae sedis</taxon>
        <taxon>Naldaviricetes</taxon>
        <taxon>Nimaviridae</taxon>
    </lineage>
</organism>
<proteinExistence type="predicted"/>
<dbReference type="Gene3D" id="3.40.220.10">
    <property type="entry name" value="Leucine Aminopeptidase, subunit E, domain 1"/>
    <property type="match status" value="1"/>
</dbReference>
<evidence type="ECO:0000313" key="1">
    <source>
        <dbReference type="EMBL" id="GBG35608.1"/>
    </source>
</evidence>
<protein>
    <submittedName>
        <fullName evidence="1">Wsv206-like protein</fullName>
    </submittedName>
</protein>
<dbReference type="InterPro" id="IPR043472">
    <property type="entry name" value="Macro_dom-like"/>
</dbReference>
<dbReference type="SUPFAM" id="SSF52949">
    <property type="entry name" value="Macro domain-like"/>
    <property type="match status" value="1"/>
</dbReference>
<reference evidence="1" key="1">
    <citation type="journal article" date="2018" name="J. Virol.">
        <title>Crustacean Genome Exploration Reveals the Evolutionary Origin of White Spot Syndrome Virus.</title>
        <authorList>
            <person name="Kawato S."/>
            <person name="Shitara A."/>
            <person name="Wang Y."/>
            <person name="Nozaki R."/>
            <person name="Kondo H."/>
            <person name="Hirono I."/>
        </authorList>
    </citation>
    <scope>NUCLEOTIDE SEQUENCE</scope>
    <source>
        <strain evidence="1">Kochi-1</strain>
    </source>
</reference>
<name>A0A401IPR2_9VIRU</name>